<evidence type="ECO:0000313" key="9">
    <source>
        <dbReference type="Proteomes" id="UP000694844"/>
    </source>
</evidence>
<protein>
    <recommendedName>
        <fullName evidence="6">Poly [ADP-ribose] polymerase</fullName>
        <shortName evidence="6">PARP</shortName>
        <ecNumber evidence="6">2.4.2.-</ecNumber>
    </recommendedName>
</protein>
<dbReference type="InterPro" id="IPR002589">
    <property type="entry name" value="Macro_dom"/>
</dbReference>
<dbReference type="GeneID" id="111134468"/>
<keyword evidence="5" id="KW-0539">Nucleus</keyword>
<keyword evidence="3 6" id="KW-0808">Transferase</keyword>
<dbReference type="Gene3D" id="3.90.228.10">
    <property type="match status" value="1"/>
</dbReference>
<feature type="domain" description="Macro" evidence="8">
    <location>
        <begin position="330"/>
        <end position="511"/>
    </location>
</feature>
<dbReference type="Proteomes" id="UP000694844">
    <property type="component" value="Chromosome 5"/>
</dbReference>
<feature type="domain" description="PARP catalytic" evidence="7">
    <location>
        <begin position="710"/>
        <end position="931"/>
    </location>
</feature>
<evidence type="ECO:0000256" key="1">
    <source>
        <dbReference type="ARBA" id="ARBA00004123"/>
    </source>
</evidence>
<evidence type="ECO:0000259" key="7">
    <source>
        <dbReference type="PROSITE" id="PS51059"/>
    </source>
</evidence>
<organism evidence="9 10">
    <name type="scientific">Crassostrea virginica</name>
    <name type="common">Eastern oyster</name>
    <dbReference type="NCBI Taxonomy" id="6565"/>
    <lineage>
        <taxon>Eukaryota</taxon>
        <taxon>Metazoa</taxon>
        <taxon>Spiralia</taxon>
        <taxon>Lophotrochozoa</taxon>
        <taxon>Mollusca</taxon>
        <taxon>Bivalvia</taxon>
        <taxon>Autobranchia</taxon>
        <taxon>Pteriomorphia</taxon>
        <taxon>Ostreida</taxon>
        <taxon>Ostreoidea</taxon>
        <taxon>Ostreidae</taxon>
        <taxon>Crassostrea</taxon>
    </lineage>
</organism>
<evidence type="ECO:0000256" key="4">
    <source>
        <dbReference type="ARBA" id="ARBA00023027"/>
    </source>
</evidence>
<accession>A0A8B8EGK0</accession>
<dbReference type="EC" id="2.4.2.-" evidence="6"/>
<dbReference type="SUPFAM" id="SSF56399">
    <property type="entry name" value="ADP-ribosylation"/>
    <property type="match status" value="1"/>
</dbReference>
<evidence type="ECO:0000256" key="5">
    <source>
        <dbReference type="ARBA" id="ARBA00023242"/>
    </source>
</evidence>
<dbReference type="GO" id="GO:0005634">
    <property type="term" value="C:nucleus"/>
    <property type="evidence" value="ECO:0007669"/>
    <property type="project" value="UniProtKB-SubCell"/>
</dbReference>
<evidence type="ECO:0000313" key="10">
    <source>
        <dbReference type="RefSeq" id="XP_022339210.1"/>
    </source>
</evidence>
<dbReference type="SUPFAM" id="SSF52949">
    <property type="entry name" value="Macro domain-like"/>
    <property type="match status" value="1"/>
</dbReference>
<dbReference type="PANTHER" id="PTHR14453">
    <property type="entry name" value="PARP/ZINC FINGER CCCH TYPE DOMAIN CONTAINING PROTEIN"/>
    <property type="match status" value="1"/>
</dbReference>
<evidence type="ECO:0000256" key="2">
    <source>
        <dbReference type="ARBA" id="ARBA00022676"/>
    </source>
</evidence>
<dbReference type="Pfam" id="PF00644">
    <property type="entry name" value="PARP"/>
    <property type="match status" value="1"/>
</dbReference>
<dbReference type="KEGG" id="cvn:111134468"/>
<dbReference type="PROSITE" id="PS51154">
    <property type="entry name" value="MACRO"/>
    <property type="match status" value="1"/>
</dbReference>
<sequence>MKTEEIYHGVSKVKLLKKSGIIEEINKITDDLKVELDYRNGKILCTGVNEDILQAKLKIMETVSKFEIWKISESLSMSQIRMLTKEPVKSTLEMRFLENKLTVEVEFGGDSITVYTLDDSKKFQTDSIIKAMTEESEIPLDAIAAFIVSTNEWKLELVAINKEHKNKVRIVTEDDAKIVITTTSDLHGIIRERVENFIKNDTAIYNDTIEITDAGIVKFVSKYCIGRLQEILEKHNQTLVTLELQSNKIAMSGPSKGLVIIKLDIESMTQGIISTEKIYTCPGICKILTKDKPKLADIEDTCRSVIMFPDHPNMDPPDTKRYMSKAVGVGTGPFYCPENNIKIVLIKGDLAMQKGDVIVCSVGQDLDLNKEQSNRSLLDAGGRRLVDEIETKYRNGVKHGEVATISGGNLQCQELYLGYLPCWKDGNGKILVDIMTKCLETANGSSYSSIVFPAMGTGQLGYPRDQVASMMYQTVFDYDRKSPGTQITEVKFVCYGGDKETVMAFEAEERHRLNQDLPKTRAVDKSVTLKIYGDKQKNIQDTDTEITIFIQSQRVKAEINDNILNDLDRVEMDKIRNVGDGQDIEMSFNAGRITLEGVREEVDKAKDTIQELLRKFQRETWSDEEAKLVADTVQWSIMKDDPKIVIKKLEDLPERENMYLENAFKKKETTVTLKDKTVDLTTMKIYPTSQPNKKDNVVRKEKFKDNELRLPDNWVPMKDSEICKVVKLDKTTAEYKRIESKFLDSVKKGVFNTGKAPKPAANPIGQFNNIQVTQIDRIQNPSLYQQYAAKKAHIEQHVDQSKTKVEQELWHGTEPSAIVSINLYGFNRCYCGVNDGEKLYGGGVYFANDASYPARNSVSRPDPTNENRKRIYLANVITGHYCAGQKGMIYLPERMTGVTYDCAVDNVSSPQEFVMFNDTQSYPMYCFEFLV</sequence>
<keyword evidence="2 6" id="KW-0328">Glycosyltransferase</keyword>
<comment type="subcellular location">
    <subcellularLocation>
        <location evidence="1">Nucleus</location>
    </subcellularLocation>
</comment>
<dbReference type="GO" id="GO:0003950">
    <property type="term" value="F:NAD+ poly-ADP-ribosyltransferase activity"/>
    <property type="evidence" value="ECO:0007669"/>
    <property type="project" value="UniProtKB-UniRule"/>
</dbReference>
<reference evidence="10" key="1">
    <citation type="submission" date="2025-08" db="UniProtKB">
        <authorList>
            <consortium name="RefSeq"/>
        </authorList>
    </citation>
    <scope>IDENTIFICATION</scope>
    <source>
        <tissue evidence="10">Whole sample</tissue>
    </source>
</reference>
<gene>
    <name evidence="10" type="primary">LOC111134468</name>
</gene>
<evidence type="ECO:0000256" key="6">
    <source>
        <dbReference type="RuleBase" id="RU362114"/>
    </source>
</evidence>
<dbReference type="PROSITE" id="PS51059">
    <property type="entry name" value="PARP_CATALYTIC"/>
    <property type="match status" value="1"/>
</dbReference>
<dbReference type="GO" id="GO:0010629">
    <property type="term" value="P:negative regulation of gene expression"/>
    <property type="evidence" value="ECO:0007669"/>
    <property type="project" value="TreeGrafter"/>
</dbReference>
<name>A0A8B8EGK0_CRAVI</name>
<dbReference type="GO" id="GO:0005737">
    <property type="term" value="C:cytoplasm"/>
    <property type="evidence" value="ECO:0007669"/>
    <property type="project" value="TreeGrafter"/>
</dbReference>
<dbReference type="SMART" id="SM00506">
    <property type="entry name" value="A1pp"/>
    <property type="match status" value="1"/>
</dbReference>
<dbReference type="InterPro" id="IPR052056">
    <property type="entry name" value="Mono-ARTD/PARP"/>
</dbReference>
<dbReference type="OrthoDB" id="6133115at2759"/>
<dbReference type="Gene3D" id="3.40.220.10">
    <property type="entry name" value="Leucine Aminopeptidase, subunit E, domain 1"/>
    <property type="match status" value="1"/>
</dbReference>
<dbReference type="AlphaFoldDB" id="A0A8B8EGK0"/>
<keyword evidence="4 6" id="KW-0520">NAD</keyword>
<keyword evidence="9" id="KW-1185">Reference proteome</keyword>
<evidence type="ECO:0000256" key="3">
    <source>
        <dbReference type="ARBA" id="ARBA00022679"/>
    </source>
</evidence>
<dbReference type="RefSeq" id="XP_022339210.1">
    <property type="nucleotide sequence ID" value="XM_022483502.1"/>
</dbReference>
<dbReference type="Pfam" id="PF01661">
    <property type="entry name" value="Macro"/>
    <property type="match status" value="1"/>
</dbReference>
<dbReference type="GO" id="GO:0003714">
    <property type="term" value="F:transcription corepressor activity"/>
    <property type="evidence" value="ECO:0007669"/>
    <property type="project" value="TreeGrafter"/>
</dbReference>
<evidence type="ECO:0000259" key="8">
    <source>
        <dbReference type="PROSITE" id="PS51154"/>
    </source>
</evidence>
<proteinExistence type="predicted"/>
<dbReference type="PANTHER" id="PTHR14453:SF67">
    <property type="entry name" value="POLY [ADP-RIBOSE] POLYMERASE"/>
    <property type="match status" value="1"/>
</dbReference>
<dbReference type="InterPro" id="IPR043472">
    <property type="entry name" value="Macro_dom-like"/>
</dbReference>
<dbReference type="InterPro" id="IPR012317">
    <property type="entry name" value="Poly(ADP-ribose)pol_cat_dom"/>
</dbReference>